<evidence type="ECO:0000256" key="1">
    <source>
        <dbReference type="SAM" id="MobiDB-lite"/>
    </source>
</evidence>
<dbReference type="RefSeq" id="XP_005765334.1">
    <property type="nucleotide sequence ID" value="XM_005765277.1"/>
</dbReference>
<dbReference type="SUPFAM" id="SSF47616">
    <property type="entry name" value="GST C-terminal domain-like"/>
    <property type="match status" value="1"/>
</dbReference>
<protein>
    <recommendedName>
        <fullName evidence="2">GST C-terminal domain-containing protein</fullName>
    </recommendedName>
</protein>
<dbReference type="PaxDb" id="2903-EOD12905"/>
<reference evidence="3" key="2">
    <citation type="submission" date="2024-10" db="UniProtKB">
        <authorList>
            <consortium name="EnsemblProtists"/>
        </authorList>
    </citation>
    <scope>IDENTIFICATION</scope>
</reference>
<dbReference type="InterPro" id="IPR036282">
    <property type="entry name" value="Glutathione-S-Trfase_C_sf"/>
</dbReference>
<name>A0A0D3INS0_EMIH1</name>
<feature type="domain" description="GST C-terminal" evidence="2">
    <location>
        <begin position="1"/>
        <end position="114"/>
    </location>
</feature>
<feature type="compositionally biased region" description="Basic and acidic residues" evidence="1">
    <location>
        <begin position="1"/>
        <end position="12"/>
    </location>
</feature>
<feature type="region of interest" description="Disordered" evidence="1">
    <location>
        <begin position="1"/>
        <end position="25"/>
    </location>
</feature>
<evidence type="ECO:0000259" key="2">
    <source>
        <dbReference type="PROSITE" id="PS50405"/>
    </source>
</evidence>
<sequence>MPTHPRERREWNRPPTQHNFVAGGRNAAGPATPRYLKVSLFTHVPLRAGGREWLVGDGFSVADAAVASYLNYVPIFHRGADLSKTPNTVQYMLRCAERPAFGEAFGAQHQALVVAKCNEWLSAGGGAGASGGGLLGALGLK</sequence>
<dbReference type="PROSITE" id="PS50405">
    <property type="entry name" value="GST_CTER"/>
    <property type="match status" value="1"/>
</dbReference>
<keyword evidence="4" id="KW-1185">Reference proteome</keyword>
<proteinExistence type="predicted"/>
<dbReference type="Gene3D" id="1.20.1050.10">
    <property type="match status" value="1"/>
</dbReference>
<dbReference type="HOGENOM" id="CLU_1828967_0_0_1"/>
<dbReference type="AlphaFoldDB" id="A0A0D3INS0"/>
<dbReference type="GeneID" id="17258977"/>
<dbReference type="Proteomes" id="UP000013827">
    <property type="component" value="Unassembled WGS sequence"/>
</dbReference>
<dbReference type="KEGG" id="ehx:EMIHUDRAFT_66962"/>
<organism evidence="3 4">
    <name type="scientific">Emiliania huxleyi (strain CCMP1516)</name>
    <dbReference type="NCBI Taxonomy" id="280463"/>
    <lineage>
        <taxon>Eukaryota</taxon>
        <taxon>Haptista</taxon>
        <taxon>Haptophyta</taxon>
        <taxon>Prymnesiophyceae</taxon>
        <taxon>Isochrysidales</taxon>
        <taxon>Noelaerhabdaceae</taxon>
        <taxon>Emiliania</taxon>
    </lineage>
</organism>
<reference evidence="4" key="1">
    <citation type="journal article" date="2013" name="Nature">
        <title>Pan genome of the phytoplankton Emiliania underpins its global distribution.</title>
        <authorList>
            <person name="Read B.A."/>
            <person name="Kegel J."/>
            <person name="Klute M.J."/>
            <person name="Kuo A."/>
            <person name="Lefebvre S.C."/>
            <person name="Maumus F."/>
            <person name="Mayer C."/>
            <person name="Miller J."/>
            <person name="Monier A."/>
            <person name="Salamov A."/>
            <person name="Young J."/>
            <person name="Aguilar M."/>
            <person name="Claverie J.M."/>
            <person name="Frickenhaus S."/>
            <person name="Gonzalez K."/>
            <person name="Herman E.K."/>
            <person name="Lin Y.C."/>
            <person name="Napier J."/>
            <person name="Ogata H."/>
            <person name="Sarno A.F."/>
            <person name="Shmutz J."/>
            <person name="Schroeder D."/>
            <person name="de Vargas C."/>
            <person name="Verret F."/>
            <person name="von Dassow P."/>
            <person name="Valentin K."/>
            <person name="Van de Peer Y."/>
            <person name="Wheeler G."/>
            <person name="Dacks J.B."/>
            <person name="Delwiche C.F."/>
            <person name="Dyhrman S.T."/>
            <person name="Glockner G."/>
            <person name="John U."/>
            <person name="Richards T."/>
            <person name="Worden A.Z."/>
            <person name="Zhang X."/>
            <person name="Grigoriev I.V."/>
            <person name="Allen A.E."/>
            <person name="Bidle K."/>
            <person name="Borodovsky M."/>
            <person name="Bowler C."/>
            <person name="Brownlee C."/>
            <person name="Cock J.M."/>
            <person name="Elias M."/>
            <person name="Gladyshev V.N."/>
            <person name="Groth M."/>
            <person name="Guda C."/>
            <person name="Hadaegh A."/>
            <person name="Iglesias-Rodriguez M.D."/>
            <person name="Jenkins J."/>
            <person name="Jones B.M."/>
            <person name="Lawson T."/>
            <person name="Leese F."/>
            <person name="Lindquist E."/>
            <person name="Lobanov A."/>
            <person name="Lomsadze A."/>
            <person name="Malik S.B."/>
            <person name="Marsh M.E."/>
            <person name="Mackinder L."/>
            <person name="Mock T."/>
            <person name="Mueller-Roeber B."/>
            <person name="Pagarete A."/>
            <person name="Parker M."/>
            <person name="Probert I."/>
            <person name="Quesneville H."/>
            <person name="Raines C."/>
            <person name="Rensing S.A."/>
            <person name="Riano-Pachon D.M."/>
            <person name="Richier S."/>
            <person name="Rokitta S."/>
            <person name="Shiraiwa Y."/>
            <person name="Soanes D.M."/>
            <person name="van der Giezen M."/>
            <person name="Wahlund T.M."/>
            <person name="Williams B."/>
            <person name="Wilson W."/>
            <person name="Wolfe G."/>
            <person name="Wurch L.L."/>
        </authorList>
    </citation>
    <scope>NUCLEOTIDE SEQUENCE</scope>
</reference>
<dbReference type="EnsemblProtists" id="EOD12905">
    <property type="protein sequence ID" value="EOD12905"/>
    <property type="gene ID" value="EMIHUDRAFT_66962"/>
</dbReference>
<evidence type="ECO:0000313" key="4">
    <source>
        <dbReference type="Proteomes" id="UP000013827"/>
    </source>
</evidence>
<dbReference type="InterPro" id="IPR004046">
    <property type="entry name" value="GST_C"/>
</dbReference>
<dbReference type="Pfam" id="PF00043">
    <property type="entry name" value="GST_C"/>
    <property type="match status" value="1"/>
</dbReference>
<dbReference type="eggNOG" id="ENOG502S156">
    <property type="taxonomic scope" value="Eukaryota"/>
</dbReference>
<accession>A0A0D3INS0</accession>
<dbReference type="InterPro" id="IPR010987">
    <property type="entry name" value="Glutathione-S-Trfase_C-like"/>
</dbReference>
<evidence type="ECO:0000313" key="3">
    <source>
        <dbReference type="EnsemblProtists" id="EOD12905"/>
    </source>
</evidence>